<comment type="caution">
    <text evidence="1">The sequence shown here is derived from an EMBL/GenBank/DDBJ whole genome shotgun (WGS) entry which is preliminary data.</text>
</comment>
<reference evidence="1 2" key="1">
    <citation type="submission" date="2013-11" db="EMBL/GenBank/DDBJ databases">
        <title>Genome sequencing of Streptococcus mitis strains.</title>
        <authorList>
            <person name="Ikryannikova L.N."/>
            <person name="Ilina E.N."/>
            <person name="Kostryukova E.S."/>
            <person name="Karpova I.Y."/>
            <person name="Semashko T.A."/>
            <person name="Larin A.K."/>
            <person name="Ischenko D.S."/>
            <person name="Savinova T.A."/>
            <person name="Dubovickaya V.A."/>
            <person name="Sidorenko S.V."/>
            <person name="Govorun V.M."/>
        </authorList>
    </citation>
    <scope>NUCLEOTIDE SEQUENCE [LARGE SCALE GENOMIC DNA]</scope>
    <source>
        <strain evidence="1 2">21/39</strain>
    </source>
</reference>
<evidence type="ECO:0000313" key="2">
    <source>
        <dbReference type="Proteomes" id="UP000018717"/>
    </source>
</evidence>
<dbReference type="Proteomes" id="UP000018717">
    <property type="component" value="Unassembled WGS sequence"/>
</dbReference>
<evidence type="ECO:0000313" key="1">
    <source>
        <dbReference type="EMBL" id="ETD95579.1"/>
    </source>
</evidence>
<dbReference type="EMBL" id="AYRR01000010">
    <property type="protein sequence ID" value="ETD95579.1"/>
    <property type="molecule type" value="Genomic_DNA"/>
</dbReference>
<gene>
    <name evidence="1" type="ORF">U757_07950</name>
</gene>
<organism evidence="1 2">
    <name type="scientific">Streptococcus mitis 21/39</name>
    <dbReference type="NCBI Taxonomy" id="1415765"/>
    <lineage>
        <taxon>Bacteria</taxon>
        <taxon>Bacillati</taxon>
        <taxon>Bacillota</taxon>
        <taxon>Bacilli</taxon>
        <taxon>Lactobacillales</taxon>
        <taxon>Streptococcaceae</taxon>
        <taxon>Streptococcus</taxon>
        <taxon>Streptococcus mitis group</taxon>
    </lineage>
</organism>
<protein>
    <submittedName>
        <fullName evidence="1">Uncharacterized protein</fullName>
    </submittedName>
</protein>
<name>V8I3G5_STRMT</name>
<sequence length="30" mass="3599">MKILMINTVCGIRNIDAFLKKFAEIWRFNL</sequence>
<dbReference type="AlphaFoldDB" id="V8I3G5"/>
<accession>V8I3G5</accession>
<proteinExistence type="predicted"/>